<dbReference type="SMART" id="SM00972">
    <property type="entry name" value="SCPU"/>
    <property type="match status" value="1"/>
</dbReference>
<sequence>MPARRERNDMSARSGRAMARCGTRLAGAAVIACALLAMPARGAQCSFSTAGLGFGVYDPLAAGADTANGTLTVTCSARTGGERRNGFTATLSLSIGSSGSYAARTLRGGGDVLRYNLYLDAAYTTVFGDGSAGTLPMTLCYRGSRRDPCGGGGLTAGVAHSITVYGNLPPAQDVAPGSYADNLVATLTF</sequence>
<feature type="domain" description="Spore coat protein U/FanG" evidence="2">
    <location>
        <begin position="36"/>
        <end position="186"/>
    </location>
</feature>
<evidence type="ECO:0000256" key="1">
    <source>
        <dbReference type="SAM" id="SignalP"/>
    </source>
</evidence>
<keyword evidence="5" id="KW-1185">Reference proteome</keyword>
<gene>
    <name evidence="3" type="ORF">MBSD_0101</name>
    <name evidence="4" type="ORF">MBSD_n2004</name>
</gene>
<protein>
    <submittedName>
        <fullName evidence="4">Putative lipoprotein</fullName>
    </submittedName>
</protein>
<dbReference type="HOGENOM" id="CLU_103262_5_0_6"/>
<dbReference type="PANTHER" id="PTHR37089">
    <property type="entry name" value="PROTEIN U-RELATED"/>
    <property type="match status" value="1"/>
</dbReference>
<dbReference type="AlphaFoldDB" id="A0A0K8QP77"/>
<reference evidence="3" key="1">
    <citation type="submission" date="2015-03" db="EMBL/GenBank/DDBJ databases">
        <title>Draft genome sequence of Mizugakiibacter sediminis skMP5.</title>
        <authorList>
            <person name="Watanabe T."/>
            <person name="Kojima H."/>
            <person name="Fukui M."/>
        </authorList>
    </citation>
    <scope>NUCLEOTIDE SEQUENCE</scope>
    <source>
        <strain evidence="3">SkMP5</strain>
    </source>
</reference>
<dbReference type="InterPro" id="IPR007893">
    <property type="entry name" value="Spore_coat_U/FanG"/>
</dbReference>
<feature type="signal peptide" evidence="1">
    <location>
        <begin position="1"/>
        <end position="42"/>
    </location>
</feature>
<keyword evidence="1" id="KW-0732">Signal</keyword>
<proteinExistence type="predicted"/>
<reference evidence="4" key="2">
    <citation type="submission" date="2015-08" db="EMBL/GenBank/DDBJ databases">
        <title>Complete DNA Sequence of Pseudomonas syringae pv. actinidiae, the Causal Agent of Kiwifruit Canker Disease.</title>
        <authorList>
            <person name="Rikkerink E.H.A."/>
            <person name="Fineran P.C."/>
        </authorList>
    </citation>
    <scope>NUCLEOTIDE SEQUENCE</scope>
    <source>
        <strain evidence="4">SkMP5</strain>
    </source>
</reference>
<feature type="chain" id="PRO_5007414623" evidence="1">
    <location>
        <begin position="43"/>
        <end position="189"/>
    </location>
</feature>
<dbReference type="PANTHER" id="PTHR37089:SF3">
    <property type="entry name" value="EXPORTED PROTEIN"/>
    <property type="match status" value="1"/>
</dbReference>
<dbReference type="Proteomes" id="UP000253740">
    <property type="component" value="Unassembled WGS sequence"/>
</dbReference>
<evidence type="ECO:0000259" key="2">
    <source>
        <dbReference type="Pfam" id="PF05229"/>
    </source>
</evidence>
<dbReference type="STRING" id="1475481.GCA_000953855_02048"/>
<evidence type="ECO:0000313" key="4">
    <source>
        <dbReference type="EMBL" id="GAP66690.1"/>
    </source>
</evidence>
<accession>A0A0K8QP77</accession>
<dbReference type="Pfam" id="PF05229">
    <property type="entry name" value="SCPU"/>
    <property type="match status" value="1"/>
</dbReference>
<dbReference type="EMBL" id="DF952378">
    <property type="protein sequence ID" value="GAN43596.1"/>
    <property type="molecule type" value="Genomic_DNA"/>
</dbReference>
<keyword evidence="4" id="KW-0449">Lipoprotein</keyword>
<evidence type="ECO:0000313" key="3">
    <source>
        <dbReference type="EMBL" id="GAN43596.1"/>
    </source>
</evidence>
<name>A0A0K8QP77_9GAMM</name>
<organism evidence="4">
    <name type="scientific">Mizugakiibacter sediminis</name>
    <dbReference type="NCBI Taxonomy" id="1475481"/>
    <lineage>
        <taxon>Bacteria</taxon>
        <taxon>Pseudomonadati</taxon>
        <taxon>Pseudomonadota</taxon>
        <taxon>Gammaproteobacteria</taxon>
        <taxon>Lysobacterales</taxon>
        <taxon>Rhodanobacteraceae</taxon>
        <taxon>Mizugakiibacter</taxon>
    </lineage>
</organism>
<dbReference type="OrthoDB" id="8588792at2"/>
<dbReference type="EMBL" id="DF970228">
    <property type="protein sequence ID" value="GAP66690.1"/>
    <property type="molecule type" value="Genomic_DNA"/>
</dbReference>
<dbReference type="InterPro" id="IPR053167">
    <property type="entry name" value="Spore_coat_component"/>
</dbReference>
<evidence type="ECO:0000313" key="5">
    <source>
        <dbReference type="Proteomes" id="UP000253740"/>
    </source>
</evidence>